<dbReference type="OrthoDB" id="9812426at2"/>
<gene>
    <name evidence="3" type="primary">pkn1_7</name>
    <name evidence="3" type="ORF">ETAA8_16680</name>
</gene>
<dbReference type="InterPro" id="IPR036514">
    <property type="entry name" value="SGNH_hydro_sf"/>
</dbReference>
<evidence type="ECO:0000313" key="3">
    <source>
        <dbReference type="EMBL" id="QDU26588.1"/>
    </source>
</evidence>
<dbReference type="Gene3D" id="3.40.50.1110">
    <property type="entry name" value="SGNH hydrolase"/>
    <property type="match status" value="1"/>
</dbReference>
<sequence length="941" mass="104331">MMNMTHMTDSQFDVHQPDAPASGKYLPLLVQWAGAICTAVTFVLAMILEGHGAEALDAKEINNSLGMKLVYIPPGKFTMGSPETEAGREAQETPHEVELTNGYYMGVHEVTVGQFKQFVADTNYQTDGERDGKGAYGANEAGKIEEMHARFNWKTPGFEQTDDHPVVDVSWSDAKAFCNWLSEKEKKTYRMATEAEWEYACRAGTTTAYAYSDDPEGLATGGNGADATARAKFPAWSIGIKGQDGHLFTAPVGQFKANPFGLYDMHGNVWEWCEDWYVPNGYSNEKQVDPTGPATGKAKVQRGGGWSSDFRRMRSAARIGRDWVAYRGCYQGFRVVLEKGSERAAQPAGTGRDAVAASSLRIQTQGNSWSYNVSRLRAIEKAAGIPEGTYYPSSEVIDGKPGPVYFPGCLNGGKKPARETTTLKTRLVEQQIEVFTYTHSGWHETDIADEIAEFGSQHNPKFRLLWQAGWNVHDGLGISKNGPVRDAVKIADLQAALDKNRQAVEARVEAINKKLGKTVVYLVPVGDAFVKLRAMVVDGQFPGVKKQSDLYNDDMPHQGRLGSLLQDYCVFAALYHRSPEGLKVTLDPAISDEQAALLQKIAWETVSKYPPAGVARVASANPQVSTSREAKLDKEFEYLVFDLGKGVELRLVKVKAQGQTFRIGSSKQEQEAVNAKYFNGKQQGKLAMEDEHAVTLTDDFYLGQFEVTRGQFRRFVEETGYQTIPELTDGGKGWDAKEKKFIGAVKRFSWRDTGLDFQTDDYPVVNVAIDDAREFCKWLHKNCDGRVKIREVRLPGEAEWEFACRAGSQTRFHFGDNDEQLVEFANVADAAAREKNLAPVTLNGRDGFPFSAPVGRLKPNPFGLYDMHGNVWEFCEDHYGKYAALPKERNALQTVVQGEIRPVMRGGAWHLTGSDCRCANRFIVGSTGRYATGGFRVLCMP</sequence>
<proteinExistence type="predicted"/>
<dbReference type="AlphaFoldDB" id="A0A517Y8L3"/>
<dbReference type="InterPro" id="IPR042095">
    <property type="entry name" value="SUMF_sf"/>
</dbReference>
<evidence type="ECO:0000259" key="2">
    <source>
        <dbReference type="Pfam" id="PF03781"/>
    </source>
</evidence>
<name>A0A517Y8L3_9BACT</name>
<dbReference type="InterPro" id="IPR051043">
    <property type="entry name" value="Sulfatase_Mod_Factor_Kinase"/>
</dbReference>
<dbReference type="SUPFAM" id="SSF56436">
    <property type="entry name" value="C-type lectin-like"/>
    <property type="match status" value="2"/>
</dbReference>
<dbReference type="GO" id="GO:0016788">
    <property type="term" value="F:hydrolase activity, acting on ester bonds"/>
    <property type="evidence" value="ECO:0007669"/>
    <property type="project" value="UniProtKB-ARBA"/>
</dbReference>
<dbReference type="PANTHER" id="PTHR23150">
    <property type="entry name" value="SULFATASE MODIFYING FACTOR 1, 2"/>
    <property type="match status" value="1"/>
</dbReference>
<dbReference type="GO" id="GO:0120147">
    <property type="term" value="F:formylglycine-generating oxidase activity"/>
    <property type="evidence" value="ECO:0007669"/>
    <property type="project" value="TreeGrafter"/>
</dbReference>
<organism evidence="3 4">
    <name type="scientific">Anatilimnocola aggregata</name>
    <dbReference type="NCBI Taxonomy" id="2528021"/>
    <lineage>
        <taxon>Bacteria</taxon>
        <taxon>Pseudomonadati</taxon>
        <taxon>Planctomycetota</taxon>
        <taxon>Planctomycetia</taxon>
        <taxon>Pirellulales</taxon>
        <taxon>Pirellulaceae</taxon>
        <taxon>Anatilimnocola</taxon>
    </lineage>
</organism>
<feature type="domain" description="Sulfatase-modifying factor enzyme-like" evidence="2">
    <location>
        <begin position="69"/>
        <end position="336"/>
    </location>
</feature>
<dbReference type="InterPro" id="IPR005532">
    <property type="entry name" value="SUMF_dom"/>
</dbReference>
<dbReference type="GO" id="GO:0004674">
    <property type="term" value="F:protein serine/threonine kinase activity"/>
    <property type="evidence" value="ECO:0007669"/>
    <property type="project" value="UniProtKB-EC"/>
</dbReference>
<keyword evidence="1" id="KW-0812">Transmembrane</keyword>
<dbReference type="Proteomes" id="UP000315017">
    <property type="component" value="Chromosome"/>
</dbReference>
<dbReference type="RefSeq" id="WP_145087304.1">
    <property type="nucleotide sequence ID" value="NZ_CP036274.1"/>
</dbReference>
<feature type="transmembrane region" description="Helical" evidence="1">
    <location>
        <begin position="25"/>
        <end position="48"/>
    </location>
</feature>
<reference evidence="3 4" key="1">
    <citation type="submission" date="2019-02" db="EMBL/GenBank/DDBJ databases">
        <title>Deep-cultivation of Planctomycetes and their phenomic and genomic characterization uncovers novel biology.</title>
        <authorList>
            <person name="Wiegand S."/>
            <person name="Jogler M."/>
            <person name="Boedeker C."/>
            <person name="Pinto D."/>
            <person name="Vollmers J."/>
            <person name="Rivas-Marin E."/>
            <person name="Kohn T."/>
            <person name="Peeters S.H."/>
            <person name="Heuer A."/>
            <person name="Rast P."/>
            <person name="Oberbeckmann S."/>
            <person name="Bunk B."/>
            <person name="Jeske O."/>
            <person name="Meyerdierks A."/>
            <person name="Storesund J.E."/>
            <person name="Kallscheuer N."/>
            <person name="Luecker S."/>
            <person name="Lage O.M."/>
            <person name="Pohl T."/>
            <person name="Merkel B.J."/>
            <person name="Hornburger P."/>
            <person name="Mueller R.-W."/>
            <person name="Bruemmer F."/>
            <person name="Labrenz M."/>
            <person name="Spormann A.M."/>
            <person name="Op den Camp H."/>
            <person name="Overmann J."/>
            <person name="Amann R."/>
            <person name="Jetten M.S.M."/>
            <person name="Mascher T."/>
            <person name="Medema M.H."/>
            <person name="Devos D.P."/>
            <person name="Kaster A.-K."/>
            <person name="Ovreas L."/>
            <person name="Rohde M."/>
            <person name="Galperin M.Y."/>
            <person name="Jogler C."/>
        </authorList>
    </citation>
    <scope>NUCLEOTIDE SEQUENCE [LARGE SCALE GENOMIC DNA]</scope>
    <source>
        <strain evidence="3 4">ETA_A8</strain>
    </source>
</reference>
<keyword evidence="1" id="KW-0472">Membrane</keyword>
<feature type="domain" description="Sulfatase-modifying factor enzyme-like" evidence="2">
    <location>
        <begin position="690"/>
        <end position="937"/>
    </location>
</feature>
<keyword evidence="3" id="KW-0808">Transferase</keyword>
<keyword evidence="1" id="KW-1133">Transmembrane helix</keyword>
<dbReference type="InterPro" id="IPR016187">
    <property type="entry name" value="CTDL_fold"/>
</dbReference>
<dbReference type="Gene3D" id="3.90.1580.10">
    <property type="entry name" value="paralog of FGE (formylglycine-generating enzyme)"/>
    <property type="match status" value="2"/>
</dbReference>
<dbReference type="KEGG" id="aagg:ETAA8_16680"/>
<evidence type="ECO:0000256" key="1">
    <source>
        <dbReference type="SAM" id="Phobius"/>
    </source>
</evidence>
<dbReference type="EC" id="2.7.11.1" evidence="3"/>
<keyword evidence="3" id="KW-0418">Kinase</keyword>
<evidence type="ECO:0000313" key="4">
    <source>
        <dbReference type="Proteomes" id="UP000315017"/>
    </source>
</evidence>
<protein>
    <submittedName>
        <fullName evidence="3">Serine/threonine-protein kinase pkn1</fullName>
        <ecNumber evidence="3">2.7.11.1</ecNumber>
    </submittedName>
</protein>
<dbReference type="Pfam" id="PF03781">
    <property type="entry name" value="FGE-sulfatase"/>
    <property type="match status" value="2"/>
</dbReference>
<keyword evidence="4" id="KW-1185">Reference proteome</keyword>
<dbReference type="EMBL" id="CP036274">
    <property type="protein sequence ID" value="QDU26588.1"/>
    <property type="molecule type" value="Genomic_DNA"/>
</dbReference>
<accession>A0A517Y8L3</accession>
<dbReference type="PANTHER" id="PTHR23150:SF19">
    <property type="entry name" value="FORMYLGLYCINE-GENERATING ENZYME"/>
    <property type="match status" value="1"/>
</dbReference>